<keyword evidence="1" id="KW-0472">Membrane</keyword>
<dbReference type="RefSeq" id="WP_092939344.1">
    <property type="nucleotide sequence ID" value="NZ_FONX01000005.1"/>
</dbReference>
<proteinExistence type="predicted"/>
<dbReference type="OrthoDB" id="8906425at2"/>
<dbReference type="InterPro" id="IPR009937">
    <property type="entry name" value="Phage_holin_3_6"/>
</dbReference>
<protein>
    <submittedName>
        <fullName evidence="2">Uncharacterized membrane protein YqjE</fullName>
    </submittedName>
</protein>
<keyword evidence="1" id="KW-1133">Transmembrane helix</keyword>
<accession>A0A1I2DBS5</accession>
<keyword evidence="1" id="KW-0812">Transmembrane</keyword>
<organism evidence="2 3">
    <name type="scientific">Paracidovorax wautersii</name>
    <dbReference type="NCBI Taxonomy" id="1177982"/>
    <lineage>
        <taxon>Bacteria</taxon>
        <taxon>Pseudomonadati</taxon>
        <taxon>Pseudomonadota</taxon>
        <taxon>Betaproteobacteria</taxon>
        <taxon>Burkholderiales</taxon>
        <taxon>Comamonadaceae</taxon>
        <taxon>Paracidovorax</taxon>
    </lineage>
</organism>
<name>A0A1I2DBS5_9BURK</name>
<gene>
    <name evidence="2" type="ORF">SAMN04489711_105100</name>
</gene>
<dbReference type="STRING" id="1177982.SAMN04489711_105100"/>
<dbReference type="Proteomes" id="UP000199119">
    <property type="component" value="Unassembled WGS sequence"/>
</dbReference>
<dbReference type="AlphaFoldDB" id="A0A1I2DBS5"/>
<evidence type="ECO:0000313" key="2">
    <source>
        <dbReference type="EMBL" id="SFE77929.1"/>
    </source>
</evidence>
<dbReference type="EMBL" id="FONX01000005">
    <property type="protein sequence ID" value="SFE77929.1"/>
    <property type="molecule type" value="Genomic_DNA"/>
</dbReference>
<reference evidence="3" key="1">
    <citation type="submission" date="2016-10" db="EMBL/GenBank/DDBJ databases">
        <authorList>
            <person name="Varghese N."/>
            <person name="Submissions S."/>
        </authorList>
    </citation>
    <scope>NUCLEOTIDE SEQUENCE [LARGE SCALE GENOMIC DNA]</scope>
    <source>
        <strain evidence="3">DSM 27981</strain>
    </source>
</reference>
<feature type="transmembrane region" description="Helical" evidence="1">
    <location>
        <begin position="45"/>
        <end position="72"/>
    </location>
</feature>
<keyword evidence="3" id="KW-1185">Reference proteome</keyword>
<sequence length="131" mass="14710">MNWISLLGMEGWIARWRANVMEAAIAAEDRLDLARLEWADEKRRLAMILVFTVALGGITVVALTMLSIAVVVQFWDTPHRLTAAWLLAAGWIVIWAAVLASLISVARKAGNAFALTRREIATDWRLIKERL</sequence>
<evidence type="ECO:0000313" key="3">
    <source>
        <dbReference type="Proteomes" id="UP000199119"/>
    </source>
</evidence>
<evidence type="ECO:0000256" key="1">
    <source>
        <dbReference type="SAM" id="Phobius"/>
    </source>
</evidence>
<dbReference type="Pfam" id="PF07332">
    <property type="entry name" value="Phage_holin_3_6"/>
    <property type="match status" value="1"/>
</dbReference>
<feature type="transmembrane region" description="Helical" evidence="1">
    <location>
        <begin position="84"/>
        <end position="106"/>
    </location>
</feature>